<protein>
    <submittedName>
        <fullName evidence="1">Uncharacterized protein</fullName>
    </submittedName>
</protein>
<dbReference type="AlphaFoldDB" id="A0A392W722"/>
<name>A0A392W722_9FABA</name>
<feature type="non-terminal residue" evidence="1">
    <location>
        <position position="36"/>
    </location>
</feature>
<evidence type="ECO:0000313" key="2">
    <source>
        <dbReference type="Proteomes" id="UP000265520"/>
    </source>
</evidence>
<comment type="caution">
    <text evidence="1">The sequence shown here is derived from an EMBL/GenBank/DDBJ whole genome shotgun (WGS) entry which is preliminary data.</text>
</comment>
<sequence length="36" mass="3685">MAEPVSCSAMSAKSCFTTLNSICISSSGTTRVICVV</sequence>
<dbReference type="EMBL" id="LXQA011389329">
    <property type="protein sequence ID" value="MCI95522.1"/>
    <property type="molecule type" value="Genomic_DNA"/>
</dbReference>
<accession>A0A392W722</accession>
<organism evidence="1 2">
    <name type="scientific">Trifolium medium</name>
    <dbReference type="NCBI Taxonomy" id="97028"/>
    <lineage>
        <taxon>Eukaryota</taxon>
        <taxon>Viridiplantae</taxon>
        <taxon>Streptophyta</taxon>
        <taxon>Embryophyta</taxon>
        <taxon>Tracheophyta</taxon>
        <taxon>Spermatophyta</taxon>
        <taxon>Magnoliopsida</taxon>
        <taxon>eudicotyledons</taxon>
        <taxon>Gunneridae</taxon>
        <taxon>Pentapetalae</taxon>
        <taxon>rosids</taxon>
        <taxon>fabids</taxon>
        <taxon>Fabales</taxon>
        <taxon>Fabaceae</taxon>
        <taxon>Papilionoideae</taxon>
        <taxon>50 kb inversion clade</taxon>
        <taxon>NPAAA clade</taxon>
        <taxon>Hologalegina</taxon>
        <taxon>IRL clade</taxon>
        <taxon>Trifolieae</taxon>
        <taxon>Trifolium</taxon>
    </lineage>
</organism>
<dbReference type="Proteomes" id="UP000265520">
    <property type="component" value="Unassembled WGS sequence"/>
</dbReference>
<reference evidence="1 2" key="1">
    <citation type="journal article" date="2018" name="Front. Plant Sci.">
        <title>Red Clover (Trifolium pratense) and Zigzag Clover (T. medium) - A Picture of Genomic Similarities and Differences.</title>
        <authorList>
            <person name="Dluhosova J."/>
            <person name="Istvanek J."/>
            <person name="Nedelnik J."/>
            <person name="Repkova J."/>
        </authorList>
    </citation>
    <scope>NUCLEOTIDE SEQUENCE [LARGE SCALE GENOMIC DNA]</scope>
    <source>
        <strain evidence="2">cv. 10/8</strain>
        <tissue evidence="1">Leaf</tissue>
    </source>
</reference>
<proteinExistence type="predicted"/>
<evidence type="ECO:0000313" key="1">
    <source>
        <dbReference type="EMBL" id="MCI95522.1"/>
    </source>
</evidence>
<keyword evidence="2" id="KW-1185">Reference proteome</keyword>